<dbReference type="RefSeq" id="WP_014547225.1">
    <property type="nucleotide sequence ID" value="NC_013410.1"/>
</dbReference>
<evidence type="ECO:0000313" key="11">
    <source>
        <dbReference type="Proteomes" id="UP000001497"/>
    </source>
</evidence>
<proteinExistence type="inferred from homology"/>
<evidence type="ECO:0000256" key="5">
    <source>
        <dbReference type="PIRSR" id="PIRSR606710-1"/>
    </source>
</evidence>
<dbReference type="SUPFAM" id="SSF75005">
    <property type="entry name" value="Arabinanase/levansucrase/invertase"/>
    <property type="match status" value="1"/>
</dbReference>
<evidence type="ECO:0000256" key="1">
    <source>
        <dbReference type="ARBA" id="ARBA00004834"/>
    </source>
</evidence>
<feature type="active site" description="Proton donor" evidence="5">
    <location>
        <position position="208"/>
    </location>
</feature>
<accession>C9RMH5</accession>
<dbReference type="CAZy" id="CBM35">
    <property type="family name" value="Carbohydrate-Binding Module Family 35"/>
</dbReference>
<evidence type="ECO:0000313" key="10">
    <source>
        <dbReference type="Proteomes" id="UP000000517"/>
    </source>
</evidence>
<dbReference type="EMBL" id="CP002158">
    <property type="protein sequence ID" value="ADL25852.1"/>
    <property type="molecule type" value="Genomic_DNA"/>
</dbReference>
<dbReference type="KEGG" id="fsu:Fisuc_2623"/>
<dbReference type="GO" id="GO:0005975">
    <property type="term" value="P:carbohydrate metabolic process"/>
    <property type="evidence" value="ECO:0007669"/>
    <property type="project" value="InterPro"/>
</dbReference>
<dbReference type="OrthoDB" id="9801455at2"/>
<keyword evidence="3 9" id="KW-0378">Hydrolase</keyword>
<name>C9RMH5_FIBSS</name>
<dbReference type="Proteomes" id="UP000000517">
    <property type="component" value="Chromosome"/>
</dbReference>
<keyword evidence="4" id="KW-0326">Glycosidase</keyword>
<dbReference type="AlphaFoldDB" id="C9RMH5"/>
<feature type="signal peptide" evidence="7">
    <location>
        <begin position="1"/>
        <end position="24"/>
    </location>
</feature>
<dbReference type="InterPro" id="IPR023296">
    <property type="entry name" value="Glyco_hydro_beta-prop_sf"/>
</dbReference>
<dbReference type="EMBL" id="CP001792">
    <property type="protein sequence ID" value="ACX76207.1"/>
    <property type="molecule type" value="Genomic_DNA"/>
</dbReference>
<dbReference type="Proteomes" id="UP000001497">
    <property type="component" value="Chromosome"/>
</dbReference>
<protein>
    <submittedName>
        <fullName evidence="8">Glycoside hydrolase family 43</fullName>
    </submittedName>
    <submittedName>
        <fullName evidence="9">Glycosyl hydrolase, family 43</fullName>
    </submittedName>
</protein>
<dbReference type="InterPro" id="IPR050727">
    <property type="entry name" value="GH43_arabinanases"/>
</dbReference>
<comment type="pathway">
    <text evidence="1">Glycan metabolism; L-arabinan degradation.</text>
</comment>
<dbReference type="HOGENOM" id="CLU_412656_0_0_0"/>
<dbReference type="SUPFAM" id="SSF49785">
    <property type="entry name" value="Galactose-binding domain-like"/>
    <property type="match status" value="1"/>
</dbReference>
<dbReference type="CDD" id="cd04084">
    <property type="entry name" value="CBM6_xylanase-like"/>
    <property type="match status" value="1"/>
</dbReference>
<feature type="chain" id="PRO_5003002283" evidence="7">
    <location>
        <begin position="25"/>
        <end position="665"/>
    </location>
</feature>
<dbReference type="Gene3D" id="2.60.120.260">
    <property type="entry name" value="Galactose-binding domain-like"/>
    <property type="match status" value="2"/>
</dbReference>
<dbReference type="CDD" id="cd08998">
    <property type="entry name" value="GH43_Arb43a-like"/>
    <property type="match status" value="1"/>
</dbReference>
<dbReference type="GO" id="GO:0004553">
    <property type="term" value="F:hydrolase activity, hydrolyzing O-glycosyl compounds"/>
    <property type="evidence" value="ECO:0007669"/>
    <property type="project" value="InterPro"/>
</dbReference>
<evidence type="ECO:0000256" key="4">
    <source>
        <dbReference type="ARBA" id="ARBA00023295"/>
    </source>
</evidence>
<dbReference type="PANTHER" id="PTHR43301">
    <property type="entry name" value="ARABINAN ENDO-1,5-ALPHA-L-ARABINOSIDASE"/>
    <property type="match status" value="1"/>
</dbReference>
<feature type="site" description="Important for catalytic activity, responsible for pKa modulation of the active site Glu and correct orientation of both the proton donor and substrate" evidence="6">
    <location>
        <position position="156"/>
    </location>
</feature>
<reference evidence="10" key="2">
    <citation type="submission" date="2010-08" db="EMBL/GenBank/DDBJ databases">
        <title>Complete sequence of Fibrobacter succinogenes subsp. succinogenes S85.</title>
        <authorList>
            <person name="Durkin A.S."/>
            <person name="Nelson K.E."/>
            <person name="Morrison M."/>
            <person name="Forsberg C.W."/>
            <person name="Wilson D.B."/>
            <person name="Russell J.B."/>
            <person name="Cann I.K.O."/>
            <person name="Mackie R.I."/>
            <person name="White B.A."/>
        </authorList>
    </citation>
    <scope>NUCLEOTIDE SEQUENCE [LARGE SCALE GENOMIC DNA]</scope>
    <source>
        <strain evidence="10">ATCC 19169 / S85</strain>
    </source>
</reference>
<dbReference type="InterPro" id="IPR008979">
    <property type="entry name" value="Galactose-bd-like_sf"/>
</dbReference>
<comment type="similarity">
    <text evidence="2">Belongs to the glycosyl hydrolase 43 family.</text>
</comment>
<evidence type="ECO:0000256" key="6">
    <source>
        <dbReference type="PIRSR" id="PIRSR606710-2"/>
    </source>
</evidence>
<dbReference type="STRING" id="59374.FSU_3192"/>
<dbReference type="KEGG" id="fsc:FSU_3192"/>
<dbReference type="Gene3D" id="2.115.10.20">
    <property type="entry name" value="Glycosyl hydrolase domain, family 43"/>
    <property type="match status" value="1"/>
</dbReference>
<dbReference type="InterPro" id="IPR006710">
    <property type="entry name" value="Glyco_hydro_43"/>
</dbReference>
<organism evidence="9 10">
    <name type="scientific">Fibrobacter succinogenes (strain ATCC 19169 / S85)</name>
    <dbReference type="NCBI Taxonomy" id="59374"/>
    <lineage>
        <taxon>Bacteria</taxon>
        <taxon>Pseudomonadati</taxon>
        <taxon>Fibrobacterota</taxon>
        <taxon>Fibrobacteria</taxon>
        <taxon>Fibrobacterales</taxon>
        <taxon>Fibrobacteraceae</taxon>
        <taxon>Fibrobacter</taxon>
    </lineage>
</organism>
<gene>
    <name evidence="8" type="ordered locus">Fisuc_2623</name>
    <name evidence="9" type="ordered locus">FSU_3192</name>
</gene>
<dbReference type="Pfam" id="PF04616">
    <property type="entry name" value="Glyco_hydro_43"/>
    <property type="match status" value="1"/>
</dbReference>
<dbReference type="CAZy" id="GH43">
    <property type="family name" value="Glycoside Hydrolase Family 43"/>
</dbReference>
<evidence type="ECO:0000256" key="7">
    <source>
        <dbReference type="SAM" id="SignalP"/>
    </source>
</evidence>
<reference evidence="9" key="3">
    <citation type="submission" date="2010-08" db="EMBL/GenBank/DDBJ databases">
        <authorList>
            <person name="Durkin A.S."/>
            <person name="Nelson K.E."/>
            <person name="Morrison M."/>
            <person name="Forsberg C.W."/>
            <person name="Wilson D.B."/>
            <person name="Russell J.B."/>
            <person name="Cann I.K.O."/>
            <person name="Mackie R.I."/>
            <person name="White B.A."/>
        </authorList>
    </citation>
    <scope>NUCLEOTIDE SEQUENCE</scope>
    <source>
        <strain evidence="9">S85</strain>
    </source>
</reference>
<feature type="active site" description="Proton acceptor" evidence="5">
    <location>
        <position position="38"/>
    </location>
</feature>
<dbReference type="PANTHER" id="PTHR43301:SF3">
    <property type="entry name" value="ARABINAN ENDO-1,5-ALPHA-L-ARABINOSIDASE A-RELATED"/>
    <property type="match status" value="1"/>
</dbReference>
<evidence type="ECO:0000256" key="2">
    <source>
        <dbReference type="ARBA" id="ARBA00009865"/>
    </source>
</evidence>
<evidence type="ECO:0000256" key="3">
    <source>
        <dbReference type="ARBA" id="ARBA00022801"/>
    </source>
</evidence>
<sequence>MIRCSRICTVAFLFAGLSFEAAFAADWYAKETRWAGHDPDIIRYEDGYALATTDNHMLMQFSEDALNWKNGDPAMPEFSKWLYKYAPNMIDIWAPDIHYIGGEYRMYYCGSEMGIRSSGMGFMSSKEIDPTKPGYGWTDQGEVIHTVKSDSYNAIDAAVLKDLDGKVWMAFGSWGTGIHILELDEKTGKVKDGAKMQNIANRGGAGVEGASLIEHNGKYFLFTAWDNCCKKGADLENNSYKTTVGRSNRIDGGYVDRSGKALLNGGGTILLSRYGRYYGPAGGEAFEDVNRQRFVNHYYDKNDGGNSYIQVRDIVWTEDNWPELGQPFMGRYLSAEAEHGILTHVDISSSSKASNGEFCAYINYDDSKIRLPMIIPQAGDYLIRYRYDNNWTEDGANGSSHFVDINGKTQEVQLPLTGAWREFPEKSVVYIPTKLKRGSNFIEITKGKHYAELDRLDFLRIIRDTIPANGFDNGIRVRLTDKDEFAIKDGGYAIFENVITDSIVGVGVTVQVKNSAGGTLSLRTESKKGDVISKCELPTAGDSKWTDVQCSNLPKLKGVQDFYLTAEGLGGETLVGNIKFGKAADSSSVGLYDNPRVASAAHSGLNITFDRGSQTIYLSMDAPWSLFDMNGVVIKSGFGREIHANAMPRGLYFIRSGNQGLRFRL</sequence>
<dbReference type="eggNOG" id="COG3507">
    <property type="taxonomic scope" value="Bacteria"/>
</dbReference>
<evidence type="ECO:0000313" key="9">
    <source>
        <dbReference type="EMBL" id="ADL25852.1"/>
    </source>
</evidence>
<keyword evidence="7" id="KW-0732">Signal</keyword>
<evidence type="ECO:0000313" key="8">
    <source>
        <dbReference type="EMBL" id="ACX76207.1"/>
    </source>
</evidence>
<reference evidence="8 11" key="1">
    <citation type="submission" date="2009-10" db="EMBL/GenBank/DDBJ databases">
        <title>Complete sequence of Fibrobacter succinogenes subsp. succinogenes S85.</title>
        <authorList>
            <consortium name="US DOE Joint Genome Institute"/>
            <person name="Lucas S."/>
            <person name="Copeland A."/>
            <person name="Lapidus A."/>
            <person name="Glavina del Rio T."/>
            <person name="Tice H."/>
            <person name="Bruce D."/>
            <person name="Goodwin L."/>
            <person name="Pitluck S."/>
            <person name="Chertkov O."/>
            <person name="Detter J.C."/>
            <person name="Han C."/>
            <person name="Tapia R."/>
            <person name="Larimer F."/>
            <person name="Land M."/>
            <person name="Hauser L."/>
            <person name="Kyrpides N."/>
            <person name="Mikhailova N."/>
            <person name="Weimer P.J."/>
            <person name="Stevenson D.M."/>
            <person name="Boyum J."/>
            <person name="Brumm P.I."/>
            <person name="Mead D."/>
        </authorList>
    </citation>
    <scope>NUCLEOTIDE SEQUENCE [LARGE SCALE GENOMIC DNA]</scope>
    <source>
        <strain evidence="11">ATCC 19169 / S85</strain>
        <strain evidence="8">S85</strain>
    </source>
</reference>
<keyword evidence="11" id="KW-1185">Reference proteome</keyword>